<name>A0ACA9SMZ3_9GLOM</name>
<comment type="caution">
    <text evidence="1">The sequence shown here is derived from an EMBL/GenBank/DDBJ whole genome shotgun (WGS) entry which is preliminary data.</text>
</comment>
<feature type="non-terminal residue" evidence="1">
    <location>
        <position position="1"/>
    </location>
</feature>
<feature type="non-terminal residue" evidence="1">
    <location>
        <position position="93"/>
    </location>
</feature>
<accession>A0ACA9SMZ3</accession>
<proteinExistence type="predicted"/>
<evidence type="ECO:0000313" key="1">
    <source>
        <dbReference type="EMBL" id="CAG8843552.1"/>
    </source>
</evidence>
<organism evidence="1 2">
    <name type="scientific">Racocetra persica</name>
    <dbReference type="NCBI Taxonomy" id="160502"/>
    <lineage>
        <taxon>Eukaryota</taxon>
        <taxon>Fungi</taxon>
        <taxon>Fungi incertae sedis</taxon>
        <taxon>Mucoromycota</taxon>
        <taxon>Glomeromycotina</taxon>
        <taxon>Glomeromycetes</taxon>
        <taxon>Diversisporales</taxon>
        <taxon>Gigasporaceae</taxon>
        <taxon>Racocetra</taxon>
    </lineage>
</organism>
<dbReference type="Proteomes" id="UP000789920">
    <property type="component" value="Unassembled WGS sequence"/>
</dbReference>
<dbReference type="EMBL" id="CAJVQC010138838">
    <property type="protein sequence ID" value="CAG8843552.1"/>
    <property type="molecule type" value="Genomic_DNA"/>
</dbReference>
<sequence>LEQGCGDIIHLLIKKKDNNLQKCLFSGQQSCLITVAAANIICSCLERKNLNFARELLTNCQAMIEQKVYNLDNCPDLQVFSDISQFSHRVECL</sequence>
<reference evidence="1" key="1">
    <citation type="submission" date="2021-06" db="EMBL/GenBank/DDBJ databases">
        <authorList>
            <person name="Kallberg Y."/>
            <person name="Tangrot J."/>
            <person name="Rosling A."/>
        </authorList>
    </citation>
    <scope>NUCLEOTIDE SEQUENCE</scope>
    <source>
        <strain evidence="1">MA461A</strain>
    </source>
</reference>
<gene>
    <name evidence="1" type="ORF">RPERSI_LOCUS32815</name>
</gene>
<keyword evidence="2" id="KW-1185">Reference proteome</keyword>
<evidence type="ECO:0000313" key="2">
    <source>
        <dbReference type="Proteomes" id="UP000789920"/>
    </source>
</evidence>
<protein>
    <submittedName>
        <fullName evidence="1">17652_t:CDS:1</fullName>
    </submittedName>
</protein>